<gene>
    <name evidence="2" type="ORF">KC675_02060</name>
</gene>
<protein>
    <submittedName>
        <fullName evidence="2">Uncharacterized protein</fullName>
    </submittedName>
</protein>
<accession>A0A955IAZ7</accession>
<dbReference type="Proteomes" id="UP000745577">
    <property type="component" value="Unassembled WGS sequence"/>
</dbReference>
<feature type="transmembrane region" description="Helical" evidence="1">
    <location>
        <begin position="65"/>
        <end position="85"/>
    </location>
</feature>
<evidence type="ECO:0000313" key="2">
    <source>
        <dbReference type="EMBL" id="MCA9379943.1"/>
    </source>
</evidence>
<name>A0A955IAZ7_9BACT</name>
<proteinExistence type="predicted"/>
<evidence type="ECO:0000313" key="3">
    <source>
        <dbReference type="Proteomes" id="UP000745577"/>
    </source>
</evidence>
<keyword evidence="1" id="KW-0472">Membrane</keyword>
<keyword evidence="1" id="KW-0812">Transmembrane</keyword>
<evidence type="ECO:0000256" key="1">
    <source>
        <dbReference type="SAM" id="Phobius"/>
    </source>
</evidence>
<reference evidence="2" key="1">
    <citation type="submission" date="2020-04" db="EMBL/GenBank/DDBJ databases">
        <authorList>
            <person name="Zhang T."/>
        </authorList>
    </citation>
    <scope>NUCLEOTIDE SEQUENCE</scope>
    <source>
        <strain evidence="2">HKST-UBA15</strain>
    </source>
</reference>
<comment type="caution">
    <text evidence="2">The sequence shown here is derived from an EMBL/GenBank/DDBJ whole genome shotgun (WGS) entry which is preliminary data.</text>
</comment>
<dbReference type="EMBL" id="JAGQLL010000019">
    <property type="protein sequence ID" value="MCA9379943.1"/>
    <property type="molecule type" value="Genomic_DNA"/>
</dbReference>
<keyword evidence="1" id="KW-1133">Transmembrane helix</keyword>
<organism evidence="2 3">
    <name type="scientific">Candidatus Dojkabacteria bacterium</name>
    <dbReference type="NCBI Taxonomy" id="2099670"/>
    <lineage>
        <taxon>Bacteria</taxon>
        <taxon>Candidatus Dojkabacteria</taxon>
    </lineage>
</organism>
<feature type="transmembrane region" description="Helical" evidence="1">
    <location>
        <begin position="106"/>
        <end position="129"/>
    </location>
</feature>
<dbReference type="AlphaFoldDB" id="A0A955IAZ7"/>
<reference evidence="2" key="2">
    <citation type="journal article" date="2021" name="Microbiome">
        <title>Successional dynamics and alternative stable states in a saline activated sludge microbial community over 9 years.</title>
        <authorList>
            <person name="Wang Y."/>
            <person name="Ye J."/>
            <person name="Ju F."/>
            <person name="Liu L."/>
            <person name="Boyd J.A."/>
            <person name="Deng Y."/>
            <person name="Parks D.H."/>
            <person name="Jiang X."/>
            <person name="Yin X."/>
            <person name="Woodcroft B.J."/>
            <person name="Tyson G.W."/>
            <person name="Hugenholtz P."/>
            <person name="Polz M.F."/>
            <person name="Zhang T."/>
        </authorList>
    </citation>
    <scope>NUCLEOTIDE SEQUENCE</scope>
    <source>
        <strain evidence="2">HKST-UBA15</strain>
    </source>
</reference>
<sequence length="154" mass="17266">MKNKILSVIITILISLSLVTLRASTLPVLAQGGNTDFLNNCSTDSIDPNCTPPTLQQFELLVVKLIYSAWSLGSILWLVYFINIARLYYTSDPNKIEEAKQRFLRWLTGIALFYLSWAIIGNVMGIMIADGTDCFEEFNGTPGFMFFFGDVCES</sequence>